<feature type="transmembrane region" description="Helical" evidence="2">
    <location>
        <begin position="200"/>
        <end position="232"/>
    </location>
</feature>
<dbReference type="RefSeq" id="WP_254759389.1">
    <property type="nucleotide sequence ID" value="NZ_JANCLT010000006.1"/>
</dbReference>
<dbReference type="Proteomes" id="UP001156102">
    <property type="component" value="Unassembled WGS sequence"/>
</dbReference>
<evidence type="ECO:0000313" key="3">
    <source>
        <dbReference type="EMBL" id="MCP8969467.1"/>
    </source>
</evidence>
<comment type="caution">
    <text evidence="3">The sequence shown here is derived from an EMBL/GenBank/DDBJ whole genome shotgun (WGS) entry which is preliminary data.</text>
</comment>
<proteinExistence type="predicted"/>
<name>A0AA41X632_9BACI</name>
<keyword evidence="2" id="KW-1133">Transmembrane helix</keyword>
<gene>
    <name evidence="3" type="ORF">NK662_13105</name>
</gene>
<feature type="region of interest" description="Disordered" evidence="1">
    <location>
        <begin position="71"/>
        <end position="153"/>
    </location>
</feature>
<accession>A0AA41X632</accession>
<feature type="transmembrane region" description="Helical" evidence="2">
    <location>
        <begin position="172"/>
        <end position="188"/>
    </location>
</feature>
<dbReference type="EMBL" id="JANCLT010000006">
    <property type="protein sequence ID" value="MCP8969467.1"/>
    <property type="molecule type" value="Genomic_DNA"/>
</dbReference>
<feature type="compositionally biased region" description="Polar residues" evidence="1">
    <location>
        <begin position="71"/>
        <end position="89"/>
    </location>
</feature>
<keyword evidence="4" id="KW-1185">Reference proteome</keyword>
<reference evidence="3" key="1">
    <citation type="submission" date="2022-07" db="EMBL/GenBank/DDBJ databases">
        <authorList>
            <person name="Li W.-J."/>
            <person name="Deng Q.-Q."/>
        </authorList>
    </citation>
    <scope>NUCLEOTIDE SEQUENCE</scope>
    <source>
        <strain evidence="3">SYSU M60031</strain>
    </source>
</reference>
<dbReference type="AlphaFoldDB" id="A0AA41X632"/>
<evidence type="ECO:0000256" key="1">
    <source>
        <dbReference type="SAM" id="MobiDB-lite"/>
    </source>
</evidence>
<protein>
    <submittedName>
        <fullName evidence="3">Uncharacterized protein</fullName>
    </submittedName>
</protein>
<keyword evidence="2" id="KW-0472">Membrane</keyword>
<sequence length="273" mass="30338">MKEKKDKKEKKRRKGWKLLLLLPVLAIILFGGARALHLGGYPQVQQVQNFFGQYDAKQALQSAWQQGKNTAQAAFGQHSNQQNGTGKQSNTQQVFGGQNTQQQSNQQAAVQNPQNQQTFAANQQGGQQALNQQFGKHERGSRRAGMMKQGKDGFQRDGFHGGKMGHGKHGGFAQYLLAAGALILGWFLRRGAGETAWKKWTGWALMAIGLGMLLSAAVVPVIMIAAVGYWLYTRRKAPSQDWVEAPALQEMYAETSNAAKLDEWERNIRKEEK</sequence>
<keyword evidence="2" id="KW-0812">Transmembrane</keyword>
<evidence type="ECO:0000313" key="4">
    <source>
        <dbReference type="Proteomes" id="UP001156102"/>
    </source>
</evidence>
<feature type="compositionally biased region" description="Low complexity" evidence="1">
    <location>
        <begin position="90"/>
        <end position="134"/>
    </location>
</feature>
<organism evidence="3 4">
    <name type="scientific">Ectobacillus ponti</name>
    <dbReference type="NCBI Taxonomy" id="2961894"/>
    <lineage>
        <taxon>Bacteria</taxon>
        <taxon>Bacillati</taxon>
        <taxon>Bacillota</taxon>
        <taxon>Bacilli</taxon>
        <taxon>Bacillales</taxon>
        <taxon>Bacillaceae</taxon>
        <taxon>Ectobacillus</taxon>
    </lineage>
</organism>
<evidence type="ECO:0000256" key="2">
    <source>
        <dbReference type="SAM" id="Phobius"/>
    </source>
</evidence>